<keyword evidence="4 5" id="KW-0378">Hydrolase</keyword>
<feature type="binding site" evidence="5">
    <location>
        <position position="101"/>
    </location>
    <ligand>
        <name>Mg(2+)</name>
        <dbReference type="ChEBI" id="CHEBI:18420"/>
    </ligand>
</feature>
<feature type="domain" description="PIN" evidence="6">
    <location>
        <begin position="4"/>
        <end position="126"/>
    </location>
</feature>
<keyword evidence="3 5" id="KW-0479">Metal-binding</keyword>
<proteinExistence type="inferred from homology"/>
<reference evidence="8" key="1">
    <citation type="submission" date="2016-12" db="EMBL/GenBank/DDBJ databases">
        <title>Comparative genomics of four Isosphaeraceae planctomycetes: a common pool of plasmids and glycoside hydrolase genes.</title>
        <authorList>
            <person name="Ivanova A."/>
        </authorList>
    </citation>
    <scope>NUCLEOTIDE SEQUENCE [LARGE SCALE GENOMIC DNA]</scope>
    <source>
        <strain evidence="8">PX4</strain>
    </source>
</reference>
<dbReference type="EC" id="3.1.-.-" evidence="5"/>
<evidence type="ECO:0000256" key="4">
    <source>
        <dbReference type="ARBA" id="ARBA00022801"/>
    </source>
</evidence>
<feature type="binding site" evidence="5">
    <location>
        <position position="7"/>
    </location>
    <ligand>
        <name>Mg(2+)</name>
        <dbReference type="ChEBI" id="CHEBI:18420"/>
    </ligand>
</feature>
<dbReference type="EMBL" id="CP019082">
    <property type="protein sequence ID" value="APW62748.1"/>
    <property type="molecule type" value="Genomic_DNA"/>
</dbReference>
<dbReference type="GO" id="GO:0016787">
    <property type="term" value="F:hydrolase activity"/>
    <property type="evidence" value="ECO:0007669"/>
    <property type="project" value="UniProtKB-KW"/>
</dbReference>
<keyword evidence="5" id="KW-0460">Magnesium</keyword>
<evidence type="ECO:0000313" key="7">
    <source>
        <dbReference type="EMBL" id="APW62748.1"/>
    </source>
</evidence>
<dbReference type="RefSeq" id="WP_076349068.1">
    <property type="nucleotide sequence ID" value="NZ_CP019082.1"/>
</dbReference>
<accession>A0A1U7CV14</accession>
<dbReference type="PANTHER" id="PTHR42188">
    <property type="entry name" value="23S RRNA-SPECIFIC ENDONUCLEASE VAPC20"/>
    <property type="match status" value="1"/>
</dbReference>
<dbReference type="AlphaFoldDB" id="A0A1U7CV14"/>
<comment type="function">
    <text evidence="5">Toxic component of a toxin-antitoxin (TA) system. An RNase.</text>
</comment>
<dbReference type="GO" id="GO:0000287">
    <property type="term" value="F:magnesium ion binding"/>
    <property type="evidence" value="ECO:0007669"/>
    <property type="project" value="UniProtKB-UniRule"/>
</dbReference>
<evidence type="ECO:0000259" key="6">
    <source>
        <dbReference type="Pfam" id="PF01850"/>
    </source>
</evidence>
<dbReference type="Proteomes" id="UP000186309">
    <property type="component" value="Chromosome"/>
</dbReference>
<evidence type="ECO:0000313" key="8">
    <source>
        <dbReference type="Proteomes" id="UP000186309"/>
    </source>
</evidence>
<dbReference type="Pfam" id="PF01850">
    <property type="entry name" value="PIN"/>
    <property type="match status" value="1"/>
</dbReference>
<keyword evidence="1 5" id="KW-1277">Toxin-antitoxin system</keyword>
<gene>
    <name evidence="5" type="primary">vapC</name>
    <name evidence="7" type="ORF">BSF38_04300</name>
</gene>
<evidence type="ECO:0000256" key="1">
    <source>
        <dbReference type="ARBA" id="ARBA00022649"/>
    </source>
</evidence>
<dbReference type="SUPFAM" id="SSF88723">
    <property type="entry name" value="PIN domain-like"/>
    <property type="match status" value="1"/>
</dbReference>
<dbReference type="KEGG" id="pbor:BSF38_04300"/>
<protein>
    <recommendedName>
        <fullName evidence="5">Ribonuclease VapC</fullName>
        <shortName evidence="5">RNase VapC</shortName>
        <ecNumber evidence="5">3.1.-.-</ecNumber>
    </recommendedName>
    <alternativeName>
        <fullName evidence="5">Toxin VapC</fullName>
    </alternativeName>
</protein>
<dbReference type="InterPro" id="IPR029060">
    <property type="entry name" value="PIN-like_dom_sf"/>
</dbReference>
<dbReference type="InterPro" id="IPR022907">
    <property type="entry name" value="VapC_family"/>
</dbReference>
<keyword evidence="8" id="KW-1185">Reference proteome</keyword>
<sequence>MSGIFVDTGAWFARFVPTDPDHNAAKAWLDRNAQPLITTDYVLDELLTLLKVRGEYQRALEIGPRILRGQVCEMERVTPFDVEEAWRVFSTYQDKGWSFTDCVSRVVMERLGIATAFAFDEHFRQFGTLGVVP</sequence>
<name>A0A1U7CV14_9BACT</name>
<comment type="cofactor">
    <cofactor evidence="5">
        <name>Mg(2+)</name>
        <dbReference type="ChEBI" id="CHEBI:18420"/>
    </cofactor>
</comment>
<dbReference type="GO" id="GO:0004521">
    <property type="term" value="F:RNA endonuclease activity"/>
    <property type="evidence" value="ECO:0007669"/>
    <property type="project" value="InterPro"/>
</dbReference>
<dbReference type="Gene3D" id="3.40.50.1010">
    <property type="entry name" value="5'-nuclease"/>
    <property type="match status" value="1"/>
</dbReference>
<dbReference type="OrthoDB" id="290384at2"/>
<dbReference type="GO" id="GO:0016075">
    <property type="term" value="P:rRNA catabolic process"/>
    <property type="evidence" value="ECO:0007669"/>
    <property type="project" value="TreeGrafter"/>
</dbReference>
<keyword evidence="7" id="KW-0255">Endonuclease</keyword>
<dbReference type="GO" id="GO:0090729">
    <property type="term" value="F:toxin activity"/>
    <property type="evidence" value="ECO:0007669"/>
    <property type="project" value="UniProtKB-KW"/>
</dbReference>
<dbReference type="HAMAP" id="MF_00265">
    <property type="entry name" value="VapC_Nob1"/>
    <property type="match status" value="1"/>
</dbReference>
<comment type="similarity">
    <text evidence="5">Belongs to the PINc/VapC protein family.</text>
</comment>
<keyword evidence="2 5" id="KW-0540">Nuclease</keyword>
<organism evidence="7 8">
    <name type="scientific">Paludisphaera borealis</name>
    <dbReference type="NCBI Taxonomy" id="1387353"/>
    <lineage>
        <taxon>Bacteria</taxon>
        <taxon>Pseudomonadati</taxon>
        <taxon>Planctomycetota</taxon>
        <taxon>Planctomycetia</taxon>
        <taxon>Isosphaerales</taxon>
        <taxon>Isosphaeraceae</taxon>
        <taxon>Paludisphaera</taxon>
    </lineage>
</organism>
<evidence type="ECO:0000256" key="2">
    <source>
        <dbReference type="ARBA" id="ARBA00022722"/>
    </source>
</evidence>
<evidence type="ECO:0000256" key="5">
    <source>
        <dbReference type="HAMAP-Rule" id="MF_00265"/>
    </source>
</evidence>
<dbReference type="STRING" id="1387353.BSF38_04300"/>
<dbReference type="PANTHER" id="PTHR42188:SF1">
    <property type="entry name" value="23S RRNA-SPECIFIC ENDONUCLEASE VAPC20"/>
    <property type="match status" value="1"/>
</dbReference>
<dbReference type="InterPro" id="IPR039018">
    <property type="entry name" value="VapC20-like"/>
</dbReference>
<keyword evidence="5" id="KW-0800">Toxin</keyword>
<dbReference type="InterPro" id="IPR002716">
    <property type="entry name" value="PIN_dom"/>
</dbReference>
<evidence type="ECO:0000256" key="3">
    <source>
        <dbReference type="ARBA" id="ARBA00022723"/>
    </source>
</evidence>